<proteinExistence type="predicted"/>
<dbReference type="SMART" id="SM00450">
    <property type="entry name" value="RHOD"/>
    <property type="match status" value="2"/>
</dbReference>
<dbReference type="PROSITE" id="PS50206">
    <property type="entry name" value="RHODANESE_3"/>
    <property type="match status" value="2"/>
</dbReference>
<evidence type="ECO:0000259" key="4">
    <source>
        <dbReference type="PROSITE" id="PS50206"/>
    </source>
</evidence>
<dbReference type="EC" id="2.8.1.1" evidence="1"/>
<gene>
    <name evidence="5" type="primary">sseB_2</name>
    <name evidence="5" type="ORF">B7C42_07028</name>
</gene>
<protein>
    <recommendedName>
        <fullName evidence="1">thiosulfate sulfurtransferase</fullName>
        <ecNumber evidence="1">2.8.1.1</ecNumber>
    </recommendedName>
</protein>
<comment type="catalytic activity">
    <reaction evidence="3">
        <text>thiosulfate + hydrogen cyanide = thiocyanate + sulfite + 2 H(+)</text>
        <dbReference type="Rhea" id="RHEA:16881"/>
        <dbReference type="ChEBI" id="CHEBI:15378"/>
        <dbReference type="ChEBI" id="CHEBI:17359"/>
        <dbReference type="ChEBI" id="CHEBI:18022"/>
        <dbReference type="ChEBI" id="CHEBI:18407"/>
        <dbReference type="ChEBI" id="CHEBI:33542"/>
        <dbReference type="EC" id="2.8.1.1"/>
    </reaction>
</comment>
<dbReference type="PANTHER" id="PTHR43855:SF1">
    <property type="entry name" value="THIOSULFATE SULFURTRANSFERASE"/>
    <property type="match status" value="1"/>
</dbReference>
<dbReference type="SUPFAM" id="SSF52821">
    <property type="entry name" value="Rhodanese/Cell cycle control phosphatase"/>
    <property type="match status" value="2"/>
</dbReference>
<organism evidence="5 6">
    <name type="scientific">Nocardia cerradoensis</name>
    <dbReference type="NCBI Taxonomy" id="85688"/>
    <lineage>
        <taxon>Bacteria</taxon>
        <taxon>Bacillati</taxon>
        <taxon>Actinomycetota</taxon>
        <taxon>Actinomycetes</taxon>
        <taxon>Mycobacteriales</taxon>
        <taxon>Nocardiaceae</taxon>
        <taxon>Nocardia</taxon>
    </lineage>
</organism>
<keyword evidence="5" id="KW-0808">Transferase</keyword>
<accession>A0A231GW89</accession>
<dbReference type="AlphaFoldDB" id="A0A231GW89"/>
<sequence length="274" mass="28172">MSTLTDVVISATQLRDQYPTCGRSVTLLEVHREPPVDAAPRLPGAHVVSLTADLVGPTSPGSGAFPLPTEEQIQNAVWRWGIDADTLVVVYSREVPALAARAWWTLRWAGVPDVRYLDGGLAAWVAAGGDVGDQAPPARTGSFVVTLGSLPVLDTEAAGALARSGVLLDARDRAGYSGASGGGHIPGAVHLPAARNIGPDGLLRAPEALRTEYRGAGESGDRTQWGAYCGGGTAATLDVLALATLGVEAALYPGSFSAWSSDSTRPVASGDEPG</sequence>
<evidence type="ECO:0000256" key="3">
    <source>
        <dbReference type="ARBA" id="ARBA00047549"/>
    </source>
</evidence>
<dbReference type="Gene3D" id="3.40.250.10">
    <property type="entry name" value="Rhodanese-like domain"/>
    <property type="match status" value="2"/>
</dbReference>
<feature type="domain" description="Rhodanese" evidence="4">
    <location>
        <begin position="32"/>
        <end position="133"/>
    </location>
</feature>
<dbReference type="CDD" id="cd01448">
    <property type="entry name" value="TST_Repeat_1"/>
    <property type="match status" value="1"/>
</dbReference>
<evidence type="ECO:0000256" key="1">
    <source>
        <dbReference type="ARBA" id="ARBA00012245"/>
    </source>
</evidence>
<evidence type="ECO:0000313" key="6">
    <source>
        <dbReference type="Proteomes" id="UP000215506"/>
    </source>
</evidence>
<feature type="domain" description="Rhodanese" evidence="4">
    <location>
        <begin position="161"/>
        <end position="268"/>
    </location>
</feature>
<keyword evidence="2" id="KW-0677">Repeat</keyword>
<evidence type="ECO:0000313" key="5">
    <source>
        <dbReference type="EMBL" id="OXR40893.1"/>
    </source>
</evidence>
<dbReference type="InterPro" id="IPR036873">
    <property type="entry name" value="Rhodanese-like_dom_sf"/>
</dbReference>
<dbReference type="Pfam" id="PF00581">
    <property type="entry name" value="Rhodanese"/>
    <property type="match status" value="2"/>
</dbReference>
<dbReference type="GO" id="GO:0004792">
    <property type="term" value="F:thiosulfate-cyanide sulfurtransferase activity"/>
    <property type="evidence" value="ECO:0007669"/>
    <property type="project" value="UniProtKB-EC"/>
</dbReference>
<reference evidence="5 6" key="1">
    <citation type="submission" date="2017-07" db="EMBL/GenBank/DDBJ databases">
        <title>First draft Genome Sequence of Nocardia cerradoensis isolated from human infection.</title>
        <authorList>
            <person name="Carrasco G."/>
        </authorList>
    </citation>
    <scope>NUCLEOTIDE SEQUENCE [LARGE SCALE GENOMIC DNA]</scope>
    <source>
        <strain evidence="5 6">CNM20130759</strain>
    </source>
</reference>
<dbReference type="EMBL" id="NGAF01000025">
    <property type="protein sequence ID" value="OXR40893.1"/>
    <property type="molecule type" value="Genomic_DNA"/>
</dbReference>
<evidence type="ECO:0000256" key="2">
    <source>
        <dbReference type="ARBA" id="ARBA00022737"/>
    </source>
</evidence>
<comment type="caution">
    <text evidence="5">The sequence shown here is derived from an EMBL/GenBank/DDBJ whole genome shotgun (WGS) entry which is preliminary data.</text>
</comment>
<name>A0A231GW89_9NOCA</name>
<keyword evidence="6" id="KW-1185">Reference proteome</keyword>
<dbReference type="Proteomes" id="UP000215506">
    <property type="component" value="Unassembled WGS sequence"/>
</dbReference>
<dbReference type="RefSeq" id="WP_083904298.1">
    <property type="nucleotide sequence ID" value="NZ_JAAXOR010000001.1"/>
</dbReference>
<dbReference type="PANTHER" id="PTHR43855">
    <property type="entry name" value="THIOSULFATE SULFURTRANSFERASE"/>
    <property type="match status" value="1"/>
</dbReference>
<dbReference type="InterPro" id="IPR051126">
    <property type="entry name" value="Thiosulfate_sulfurtransferase"/>
</dbReference>
<dbReference type="InterPro" id="IPR001763">
    <property type="entry name" value="Rhodanese-like_dom"/>
</dbReference>